<keyword evidence="1" id="KW-0472">Membrane</keyword>
<evidence type="ECO:0000313" key="2">
    <source>
        <dbReference type="EMBL" id="AZS75061.1"/>
    </source>
</evidence>
<dbReference type="AlphaFoldDB" id="A0A3Q9KDW0"/>
<feature type="transmembrane region" description="Helical" evidence="1">
    <location>
        <begin position="20"/>
        <end position="40"/>
    </location>
</feature>
<accession>A0A3Q9KDW0</accession>
<sequence length="71" mass="7275">MSAASPDGPTHPNRFITSSIRWLLAMAALLTALAVVLLILTGQIELVGPVAGLGAAIVGGTAIKVTIQIRR</sequence>
<dbReference type="EMBL" id="CP029042">
    <property type="protein sequence ID" value="AZS75061.1"/>
    <property type="molecule type" value="Genomic_DNA"/>
</dbReference>
<protein>
    <submittedName>
        <fullName evidence="2">Uncharacterized protein</fullName>
    </submittedName>
</protein>
<feature type="transmembrane region" description="Helical" evidence="1">
    <location>
        <begin position="46"/>
        <end position="67"/>
    </location>
</feature>
<organism evidence="2 3">
    <name type="scientific">Streptomyces lydicus</name>
    <dbReference type="NCBI Taxonomy" id="47763"/>
    <lineage>
        <taxon>Bacteria</taxon>
        <taxon>Bacillati</taxon>
        <taxon>Actinomycetota</taxon>
        <taxon>Actinomycetes</taxon>
        <taxon>Kitasatosporales</taxon>
        <taxon>Streptomycetaceae</taxon>
        <taxon>Streptomyces</taxon>
    </lineage>
</organism>
<dbReference type="RefSeq" id="WP_127153835.1">
    <property type="nucleotide sequence ID" value="NZ_CP029042.1"/>
</dbReference>
<evidence type="ECO:0000256" key="1">
    <source>
        <dbReference type="SAM" id="Phobius"/>
    </source>
</evidence>
<name>A0A3Q9KDW0_9ACTN</name>
<proteinExistence type="predicted"/>
<keyword evidence="1" id="KW-0812">Transmembrane</keyword>
<evidence type="ECO:0000313" key="3">
    <source>
        <dbReference type="Proteomes" id="UP000275579"/>
    </source>
</evidence>
<keyword evidence="1" id="KW-1133">Transmembrane helix</keyword>
<gene>
    <name evidence="2" type="ORF">DDE74_32820</name>
</gene>
<reference evidence="2 3" key="1">
    <citation type="submission" date="2018-04" db="EMBL/GenBank/DDBJ databases">
        <title>Complete genome sequences of Streptomyces lydicus strain WYEC and characterization of antagonistic properties of biological control agents.</title>
        <authorList>
            <person name="Mariita R.M."/>
            <person name="Sello J.K."/>
        </authorList>
    </citation>
    <scope>NUCLEOTIDE SEQUENCE [LARGE SCALE GENOMIC DNA]</scope>
    <source>
        <strain evidence="2 3">WYEC 108</strain>
    </source>
</reference>
<dbReference type="Proteomes" id="UP000275579">
    <property type="component" value="Chromosome"/>
</dbReference>